<feature type="compositionally biased region" description="Polar residues" evidence="1">
    <location>
        <begin position="503"/>
        <end position="518"/>
    </location>
</feature>
<organism evidence="4 5">
    <name type="scientific">Trichoderma citrinoviride</name>
    <dbReference type="NCBI Taxonomy" id="58853"/>
    <lineage>
        <taxon>Eukaryota</taxon>
        <taxon>Fungi</taxon>
        <taxon>Dikarya</taxon>
        <taxon>Ascomycota</taxon>
        <taxon>Pezizomycotina</taxon>
        <taxon>Sordariomycetes</taxon>
        <taxon>Hypocreomycetidae</taxon>
        <taxon>Hypocreales</taxon>
        <taxon>Hypocreaceae</taxon>
        <taxon>Trichoderma</taxon>
    </lineage>
</organism>
<dbReference type="Proteomes" id="UP000241546">
    <property type="component" value="Unassembled WGS sequence"/>
</dbReference>
<feature type="compositionally biased region" description="Low complexity" evidence="1">
    <location>
        <begin position="353"/>
        <end position="368"/>
    </location>
</feature>
<keyword evidence="2" id="KW-0472">Membrane</keyword>
<keyword evidence="2" id="KW-1133">Transmembrane helix</keyword>
<gene>
    <name evidence="4" type="ORF">BBK36DRAFT_1173095</name>
</gene>
<feature type="compositionally biased region" description="Gly residues" evidence="1">
    <location>
        <begin position="328"/>
        <end position="352"/>
    </location>
</feature>
<dbReference type="EMBL" id="KZ680227">
    <property type="protein sequence ID" value="PTB61855.1"/>
    <property type="molecule type" value="Genomic_DNA"/>
</dbReference>
<keyword evidence="5" id="KW-1185">Reference proteome</keyword>
<dbReference type="OrthoDB" id="3436787at2759"/>
<keyword evidence="2" id="KW-0812">Transmembrane</keyword>
<feature type="compositionally biased region" description="Low complexity" evidence="1">
    <location>
        <begin position="417"/>
        <end position="428"/>
    </location>
</feature>
<proteinExistence type="predicted"/>
<feature type="transmembrane region" description="Helical" evidence="2">
    <location>
        <begin position="377"/>
        <end position="400"/>
    </location>
</feature>
<evidence type="ECO:0008006" key="6">
    <source>
        <dbReference type="Google" id="ProtNLM"/>
    </source>
</evidence>
<feature type="region of interest" description="Disordered" evidence="1">
    <location>
        <begin position="304"/>
        <end position="370"/>
    </location>
</feature>
<evidence type="ECO:0000313" key="5">
    <source>
        <dbReference type="Proteomes" id="UP000241546"/>
    </source>
</evidence>
<evidence type="ECO:0000313" key="4">
    <source>
        <dbReference type="EMBL" id="PTB61855.1"/>
    </source>
</evidence>
<feature type="region of interest" description="Disordered" evidence="1">
    <location>
        <begin position="409"/>
        <end position="433"/>
    </location>
</feature>
<protein>
    <recommendedName>
        <fullName evidence="6">Extracellular membrane protein CFEM domain-containing protein</fullName>
    </recommendedName>
</protein>
<dbReference type="AlphaFoldDB" id="A0A2T4AXQ4"/>
<feature type="region of interest" description="Disordered" evidence="1">
    <location>
        <begin position="447"/>
        <end position="525"/>
    </location>
</feature>
<evidence type="ECO:0000256" key="1">
    <source>
        <dbReference type="SAM" id="MobiDB-lite"/>
    </source>
</evidence>
<keyword evidence="3" id="KW-0732">Signal</keyword>
<accession>A0A2T4AXQ4</accession>
<dbReference type="GeneID" id="36603946"/>
<feature type="signal peptide" evidence="3">
    <location>
        <begin position="1"/>
        <end position="23"/>
    </location>
</feature>
<reference evidence="5" key="1">
    <citation type="submission" date="2016-07" db="EMBL/GenBank/DDBJ databases">
        <title>Multiple horizontal gene transfer events from other fungi enriched the ability of initially mycotrophic Trichoderma (Ascomycota) to feed on dead plant biomass.</title>
        <authorList>
            <consortium name="DOE Joint Genome Institute"/>
            <person name="Atanasova L."/>
            <person name="Chenthamara K."/>
            <person name="Zhang J."/>
            <person name="Grujic M."/>
            <person name="Henrissat B."/>
            <person name="Kuo A."/>
            <person name="Aerts A."/>
            <person name="Salamov A."/>
            <person name="Lipzen A."/>
            <person name="Labutti K."/>
            <person name="Barry K."/>
            <person name="Miao Y."/>
            <person name="Rahimi M.J."/>
            <person name="Shen Q."/>
            <person name="Grigoriev I.V."/>
            <person name="Kubicek C.P."/>
            <person name="Druzhinina I.S."/>
        </authorList>
    </citation>
    <scope>NUCLEOTIDE SEQUENCE [LARGE SCALE GENOMIC DNA]</scope>
    <source>
        <strain evidence="5">TUCIM 6016</strain>
    </source>
</reference>
<sequence length="542" mass="56065">MRRSTRTRLSLAPAILLAALVEADLNYVTDLDIYSLLAPCVSDAISYNIATLTYGTICGDSETELQSCACSNTDRFNSITSSISRDVKVSCGSTATEDQQSASSVLAKYCNQDLPITFSTPTKNVVEAYITDLSQINYLPQCAQSALSEAVMGDNASRCPEAANLFAPCVCGKGGIPSQVSDVISKSVRYSCSNGGDITAAQDFYNEYCAMNNGTTTFTQPPGPPGDIQGVAQTEIYCATGPQALASCVCIKSGMSGRILSTLTSNVKWNCDNTATADVTSALDVFAVYCSAAEKETVLSVTETATETYPHPTNRVSSFSASPSETGSSGGGGGGGSSDGGNSGSDNGGKDGGSSSSPDGNSGADSSSKTNSINKTAVIAACVLAGVVLIAAIAAVAFFVRRKRNKNKGEQLPIADGPPHLEGPPELENTSKMGPNVAVVPELHSTERQELQGHTGTPLSELPPGYASPRPELQGSGEYKPPVSPVHGGGGYQQPPHSPYYGHQQQGAATVSPATPNTYGAGWQSGPVAETYELDSATWKAS</sequence>
<evidence type="ECO:0000256" key="2">
    <source>
        <dbReference type="SAM" id="Phobius"/>
    </source>
</evidence>
<dbReference type="RefSeq" id="XP_024745175.1">
    <property type="nucleotide sequence ID" value="XM_024895828.1"/>
</dbReference>
<feature type="chain" id="PRO_5015419339" description="Extracellular membrane protein CFEM domain-containing protein" evidence="3">
    <location>
        <begin position="24"/>
        <end position="542"/>
    </location>
</feature>
<name>A0A2T4AXQ4_9HYPO</name>
<feature type="compositionally biased region" description="Low complexity" evidence="1">
    <location>
        <begin position="317"/>
        <end position="327"/>
    </location>
</feature>
<evidence type="ECO:0000256" key="3">
    <source>
        <dbReference type="SAM" id="SignalP"/>
    </source>
</evidence>